<keyword evidence="1" id="KW-0472">Membrane</keyword>
<gene>
    <name evidence="2" type="ORF">LCGC14_2027770</name>
</gene>
<feature type="transmembrane region" description="Helical" evidence="1">
    <location>
        <begin position="7"/>
        <end position="30"/>
    </location>
</feature>
<dbReference type="AlphaFoldDB" id="A0A0F9FI38"/>
<feature type="transmembrane region" description="Helical" evidence="1">
    <location>
        <begin position="81"/>
        <end position="103"/>
    </location>
</feature>
<sequence>MAIEKYIAAASLGLFVMFVGEIISLYVFMIEPPQPDDPFSLIGEFEADPKIFQFISIGVAPASIMAGVSFILTKRYGSKPIGIMIVAGGAILLVGMVYANSLVSKIEPQYLTDAISFIPPLFMAVSIPIIVVGARLLTVKKPRKRKDYV</sequence>
<keyword evidence="1" id="KW-1133">Transmembrane helix</keyword>
<keyword evidence="1" id="KW-0812">Transmembrane</keyword>
<reference evidence="2" key="1">
    <citation type="journal article" date="2015" name="Nature">
        <title>Complex archaea that bridge the gap between prokaryotes and eukaryotes.</title>
        <authorList>
            <person name="Spang A."/>
            <person name="Saw J.H."/>
            <person name="Jorgensen S.L."/>
            <person name="Zaremba-Niedzwiedzka K."/>
            <person name="Martijn J."/>
            <person name="Lind A.E."/>
            <person name="van Eijk R."/>
            <person name="Schleper C."/>
            <person name="Guy L."/>
            <person name="Ettema T.J."/>
        </authorList>
    </citation>
    <scope>NUCLEOTIDE SEQUENCE</scope>
</reference>
<feature type="transmembrane region" description="Helical" evidence="1">
    <location>
        <begin position="50"/>
        <end position="72"/>
    </location>
</feature>
<evidence type="ECO:0000256" key="1">
    <source>
        <dbReference type="SAM" id="Phobius"/>
    </source>
</evidence>
<organism evidence="2">
    <name type="scientific">marine sediment metagenome</name>
    <dbReference type="NCBI Taxonomy" id="412755"/>
    <lineage>
        <taxon>unclassified sequences</taxon>
        <taxon>metagenomes</taxon>
        <taxon>ecological metagenomes</taxon>
    </lineage>
</organism>
<accession>A0A0F9FI38</accession>
<dbReference type="EMBL" id="LAZR01023547">
    <property type="protein sequence ID" value="KKL78146.1"/>
    <property type="molecule type" value="Genomic_DNA"/>
</dbReference>
<evidence type="ECO:0000313" key="2">
    <source>
        <dbReference type="EMBL" id="KKL78146.1"/>
    </source>
</evidence>
<proteinExistence type="predicted"/>
<feature type="transmembrane region" description="Helical" evidence="1">
    <location>
        <begin position="115"/>
        <end position="137"/>
    </location>
</feature>
<protein>
    <submittedName>
        <fullName evidence="2">Uncharacterized protein</fullName>
    </submittedName>
</protein>
<comment type="caution">
    <text evidence="2">The sequence shown here is derived from an EMBL/GenBank/DDBJ whole genome shotgun (WGS) entry which is preliminary data.</text>
</comment>
<name>A0A0F9FI38_9ZZZZ</name>